<name>A0AAE0BNI3_9CHLO</name>
<protein>
    <submittedName>
        <fullName evidence="1">Uncharacterized protein</fullName>
    </submittedName>
</protein>
<organism evidence="1 2">
    <name type="scientific">Cymbomonas tetramitiformis</name>
    <dbReference type="NCBI Taxonomy" id="36881"/>
    <lineage>
        <taxon>Eukaryota</taxon>
        <taxon>Viridiplantae</taxon>
        <taxon>Chlorophyta</taxon>
        <taxon>Pyramimonadophyceae</taxon>
        <taxon>Pyramimonadales</taxon>
        <taxon>Pyramimonadaceae</taxon>
        <taxon>Cymbomonas</taxon>
    </lineage>
</organism>
<comment type="caution">
    <text evidence="1">The sequence shown here is derived from an EMBL/GenBank/DDBJ whole genome shotgun (WGS) entry which is preliminary data.</text>
</comment>
<gene>
    <name evidence="1" type="ORF">CYMTET_51021</name>
</gene>
<reference evidence="1 2" key="1">
    <citation type="journal article" date="2015" name="Genome Biol. Evol.">
        <title>Comparative Genomics of a Bacterivorous Green Alga Reveals Evolutionary Causalities and Consequences of Phago-Mixotrophic Mode of Nutrition.</title>
        <authorList>
            <person name="Burns J.A."/>
            <person name="Paasch A."/>
            <person name="Narechania A."/>
            <person name="Kim E."/>
        </authorList>
    </citation>
    <scope>NUCLEOTIDE SEQUENCE [LARGE SCALE GENOMIC DNA]</scope>
    <source>
        <strain evidence="1 2">PLY_AMNH</strain>
    </source>
</reference>
<dbReference type="Proteomes" id="UP001190700">
    <property type="component" value="Unassembled WGS sequence"/>
</dbReference>
<dbReference type="AlphaFoldDB" id="A0AAE0BNI3"/>
<proteinExistence type="predicted"/>
<evidence type="ECO:0000313" key="1">
    <source>
        <dbReference type="EMBL" id="KAK3239030.1"/>
    </source>
</evidence>
<accession>A0AAE0BNI3</accession>
<evidence type="ECO:0000313" key="2">
    <source>
        <dbReference type="Proteomes" id="UP001190700"/>
    </source>
</evidence>
<dbReference type="EMBL" id="LGRX02034046">
    <property type="protein sequence ID" value="KAK3239030.1"/>
    <property type="molecule type" value="Genomic_DNA"/>
</dbReference>
<keyword evidence="2" id="KW-1185">Reference proteome</keyword>
<sequence>MHIIFMLDPIDSIKTAMIFDLELAHATKNYDINSIVFTMLSVLLRGAALDDVYLSLHRQTTHAFDGRTLLLRLHFIEVEGVQRGDMGRFMESIRALRLDEPRA</sequence>